<proteinExistence type="predicted"/>
<dbReference type="InterPro" id="IPR016181">
    <property type="entry name" value="Acyl_CoA_acyltransferase"/>
</dbReference>
<evidence type="ECO:0000259" key="1">
    <source>
        <dbReference type="PROSITE" id="PS51186"/>
    </source>
</evidence>
<dbReference type="GO" id="GO:0016747">
    <property type="term" value="F:acyltransferase activity, transferring groups other than amino-acyl groups"/>
    <property type="evidence" value="ECO:0007669"/>
    <property type="project" value="InterPro"/>
</dbReference>
<reference evidence="2 3" key="1">
    <citation type="submission" date="2020-05" db="EMBL/GenBank/DDBJ databases">
        <title>Whole genome sequencing and identification of novel metabolites from Paenibacillus alvei strain JR949.</title>
        <authorList>
            <person name="Rajendhran J."/>
            <person name="Sree Pranav P."/>
            <person name="Mahalakshmi B."/>
            <person name="Karthikeyan R."/>
        </authorList>
    </citation>
    <scope>NUCLEOTIDE SEQUENCE [LARGE SCALE GENOMIC DNA]</scope>
    <source>
        <strain evidence="2 3">JR949</strain>
    </source>
</reference>
<sequence length="156" mass="18001">MYIRQFQVEDIDQLVALFYDTVHTVNAKDYTAAQLQAWAPADEQEEKLARWTESLSQHLTYVAIRDNELIGFSDMAADGYLDRLYVHKDAQRQGVATALLSKLEQEARNLGLDEMRTDASITARPFFERHGFCIIQAQTVKRRGIDLVNYKMSKRL</sequence>
<dbReference type="Gene3D" id="3.40.630.30">
    <property type="match status" value="1"/>
</dbReference>
<dbReference type="PANTHER" id="PTHR43451">
    <property type="entry name" value="ACETYLTRANSFERASE (GNAT) FAMILY PROTEIN"/>
    <property type="match status" value="1"/>
</dbReference>
<evidence type="ECO:0000313" key="3">
    <source>
        <dbReference type="Proteomes" id="UP000552038"/>
    </source>
</evidence>
<dbReference type="Pfam" id="PF13673">
    <property type="entry name" value="Acetyltransf_10"/>
    <property type="match status" value="1"/>
</dbReference>
<dbReference type="InterPro" id="IPR052564">
    <property type="entry name" value="N-acetyltrans/Recomb-assoc"/>
</dbReference>
<dbReference type="RefSeq" id="WP_171415904.1">
    <property type="nucleotide sequence ID" value="NZ_JABFOR010000006.1"/>
</dbReference>
<dbReference type="PROSITE" id="PS51186">
    <property type="entry name" value="GNAT"/>
    <property type="match status" value="1"/>
</dbReference>
<dbReference type="EMBL" id="JABFOR010000006">
    <property type="protein sequence ID" value="NOJ70428.1"/>
    <property type="molecule type" value="Genomic_DNA"/>
</dbReference>
<evidence type="ECO:0000313" key="2">
    <source>
        <dbReference type="EMBL" id="NOJ70428.1"/>
    </source>
</evidence>
<dbReference type="SUPFAM" id="SSF55729">
    <property type="entry name" value="Acyl-CoA N-acyltransferases (Nat)"/>
    <property type="match status" value="1"/>
</dbReference>
<dbReference type="InterPro" id="IPR000182">
    <property type="entry name" value="GNAT_dom"/>
</dbReference>
<dbReference type="AlphaFoldDB" id="A0AAP6ZUI8"/>
<gene>
    <name evidence="2" type="ORF">HMI46_07670</name>
</gene>
<organism evidence="2 3">
    <name type="scientific">Paenibacillus alvei</name>
    <name type="common">Bacillus alvei</name>
    <dbReference type="NCBI Taxonomy" id="44250"/>
    <lineage>
        <taxon>Bacteria</taxon>
        <taxon>Bacillati</taxon>
        <taxon>Bacillota</taxon>
        <taxon>Bacilli</taxon>
        <taxon>Bacillales</taxon>
        <taxon>Paenibacillaceae</taxon>
        <taxon>Paenibacillus</taxon>
    </lineage>
</organism>
<dbReference type="Proteomes" id="UP000552038">
    <property type="component" value="Unassembled WGS sequence"/>
</dbReference>
<feature type="domain" description="N-acetyltransferase" evidence="1">
    <location>
        <begin position="1"/>
        <end position="156"/>
    </location>
</feature>
<comment type="caution">
    <text evidence="2">The sequence shown here is derived from an EMBL/GenBank/DDBJ whole genome shotgun (WGS) entry which is preliminary data.</text>
</comment>
<accession>A0AAP6ZUI8</accession>
<dbReference type="CDD" id="cd04301">
    <property type="entry name" value="NAT_SF"/>
    <property type="match status" value="1"/>
</dbReference>
<protein>
    <submittedName>
        <fullName evidence="2">GNAT family N-acetyltransferase</fullName>
    </submittedName>
</protein>
<name>A0AAP6ZUI8_PAEAL</name>
<dbReference type="PANTHER" id="PTHR43451:SF1">
    <property type="entry name" value="ACETYLTRANSFERASE"/>
    <property type="match status" value="1"/>
</dbReference>